<dbReference type="RefSeq" id="WP_006862791.1">
    <property type="nucleotide sequence ID" value="NZ_ACCL02000014.1"/>
</dbReference>
<keyword evidence="3 6" id="KW-0812">Transmembrane</keyword>
<organism evidence="7 8">
    <name type="scientific">Marvinbryantia formatexigens DSM 14469</name>
    <dbReference type="NCBI Taxonomy" id="478749"/>
    <lineage>
        <taxon>Bacteria</taxon>
        <taxon>Bacillati</taxon>
        <taxon>Bacillota</taxon>
        <taxon>Clostridia</taxon>
        <taxon>Lachnospirales</taxon>
        <taxon>Lachnospiraceae</taxon>
        <taxon>Marvinbryantia</taxon>
    </lineage>
</organism>
<dbReference type="Pfam" id="PF02653">
    <property type="entry name" value="BPD_transp_2"/>
    <property type="match status" value="1"/>
</dbReference>
<feature type="transmembrane region" description="Helical" evidence="6">
    <location>
        <begin position="47"/>
        <end position="67"/>
    </location>
</feature>
<feature type="transmembrane region" description="Helical" evidence="6">
    <location>
        <begin position="125"/>
        <end position="146"/>
    </location>
</feature>
<keyword evidence="4 6" id="KW-1133">Transmembrane helix</keyword>
<feature type="transmembrane region" description="Helical" evidence="6">
    <location>
        <begin position="99"/>
        <end position="118"/>
    </location>
</feature>
<comment type="caution">
    <text evidence="7">The sequence shown here is derived from an EMBL/GenBank/DDBJ whole genome shotgun (WGS) entry which is preliminary data.</text>
</comment>
<name>C6LH95_9FIRM</name>
<dbReference type="Proteomes" id="UP000005561">
    <property type="component" value="Unassembled WGS sequence"/>
</dbReference>
<evidence type="ECO:0000313" key="7">
    <source>
        <dbReference type="EMBL" id="EET59882.1"/>
    </source>
</evidence>
<accession>C6LH95</accession>
<feature type="transmembrane region" description="Helical" evidence="6">
    <location>
        <begin position="20"/>
        <end position="41"/>
    </location>
</feature>
<dbReference type="GO" id="GO:0022857">
    <property type="term" value="F:transmembrane transporter activity"/>
    <property type="evidence" value="ECO:0007669"/>
    <property type="project" value="InterPro"/>
</dbReference>
<dbReference type="EMBL" id="ACCL02000014">
    <property type="protein sequence ID" value="EET59882.1"/>
    <property type="molecule type" value="Genomic_DNA"/>
</dbReference>
<dbReference type="OrthoDB" id="9784538at2"/>
<evidence type="ECO:0000256" key="6">
    <source>
        <dbReference type="SAM" id="Phobius"/>
    </source>
</evidence>
<proteinExistence type="predicted"/>
<dbReference type="AlphaFoldDB" id="C6LH95"/>
<reference evidence="7" key="1">
    <citation type="submission" date="2009-07" db="EMBL/GenBank/DDBJ databases">
        <authorList>
            <person name="Weinstock G."/>
            <person name="Sodergren E."/>
            <person name="Clifton S."/>
            <person name="Fulton L."/>
            <person name="Fulton B."/>
            <person name="Courtney L."/>
            <person name="Fronick C."/>
            <person name="Harrison M."/>
            <person name="Strong C."/>
            <person name="Farmer C."/>
            <person name="Delahaunty K."/>
            <person name="Markovic C."/>
            <person name="Hall O."/>
            <person name="Minx P."/>
            <person name="Tomlinson C."/>
            <person name="Mitreva M."/>
            <person name="Nelson J."/>
            <person name="Hou S."/>
            <person name="Wollam A."/>
            <person name="Pepin K.H."/>
            <person name="Johnson M."/>
            <person name="Bhonagiri V."/>
            <person name="Nash W.E."/>
            <person name="Warren W."/>
            <person name="Chinwalla A."/>
            <person name="Mardis E.R."/>
            <person name="Wilson R.K."/>
        </authorList>
    </citation>
    <scope>NUCLEOTIDE SEQUENCE [LARGE SCALE GENOMIC DNA]</scope>
    <source>
        <strain evidence="7">DSM 14469</strain>
    </source>
</reference>
<keyword evidence="5 6" id="KW-0472">Membrane</keyword>
<protein>
    <submittedName>
        <fullName evidence="7">Branched-chain amino acid ABC transporter, permease protein</fullName>
    </submittedName>
</protein>
<dbReference type="GO" id="GO:0005886">
    <property type="term" value="C:plasma membrane"/>
    <property type="evidence" value="ECO:0007669"/>
    <property type="project" value="UniProtKB-SubCell"/>
</dbReference>
<evidence type="ECO:0000313" key="8">
    <source>
        <dbReference type="Proteomes" id="UP000005561"/>
    </source>
</evidence>
<feature type="transmembrane region" description="Helical" evidence="6">
    <location>
        <begin position="297"/>
        <end position="314"/>
    </location>
</feature>
<comment type="subcellular location">
    <subcellularLocation>
        <location evidence="1">Cell membrane</location>
        <topology evidence="1">Multi-pass membrane protein</topology>
    </subcellularLocation>
</comment>
<evidence type="ECO:0000256" key="1">
    <source>
        <dbReference type="ARBA" id="ARBA00004651"/>
    </source>
</evidence>
<evidence type="ECO:0000256" key="5">
    <source>
        <dbReference type="ARBA" id="ARBA00023136"/>
    </source>
</evidence>
<dbReference type="STRING" id="168384.SAMN05660368_00761"/>
<dbReference type="eggNOG" id="COG1172">
    <property type="taxonomic scope" value="Bacteria"/>
</dbReference>
<sequence length="320" mass="34100">MNNKKPRRSVLQAAGSVEPVVWMLAIIVITFAFTGEQFLTWGNAVNIIKQASPFLILALAETMAVLVGQIDLSVGNNMAFCTVIIAMMINAGIPVWLSAIAGILTGACCGLLNGVFIARFKVPAYITTFGFGTMFYGIGSLITGGISVPALNEHFRFLADGSVWKIPMVMILAILVFFMVWILVYRTAFGRNMYGLGGNREALFLGGVNPVKAEIMVFTVAGVLVGIAGVLFAARSASGHPDYGKQWEFNAIAATIIGGNSFSEGNGNIFKTVMGVLFIQILKTGLNISGVSPQSQSFLMGVIVVAAISIDVLLKTRKEA</sequence>
<evidence type="ECO:0000256" key="2">
    <source>
        <dbReference type="ARBA" id="ARBA00022475"/>
    </source>
</evidence>
<dbReference type="PANTHER" id="PTHR32196">
    <property type="entry name" value="ABC TRANSPORTER PERMEASE PROTEIN YPHD-RELATED-RELATED"/>
    <property type="match status" value="1"/>
</dbReference>
<feature type="transmembrane region" description="Helical" evidence="6">
    <location>
        <begin position="215"/>
        <end position="234"/>
    </location>
</feature>
<feature type="transmembrane region" description="Helical" evidence="6">
    <location>
        <begin position="166"/>
        <end position="185"/>
    </location>
</feature>
<keyword evidence="2" id="KW-1003">Cell membrane</keyword>
<dbReference type="CDD" id="cd06579">
    <property type="entry name" value="TM_PBP1_transp_AraH_like"/>
    <property type="match status" value="1"/>
</dbReference>
<keyword evidence="8" id="KW-1185">Reference proteome</keyword>
<evidence type="ECO:0000256" key="3">
    <source>
        <dbReference type="ARBA" id="ARBA00022692"/>
    </source>
</evidence>
<evidence type="ECO:0000256" key="4">
    <source>
        <dbReference type="ARBA" id="ARBA00022989"/>
    </source>
</evidence>
<dbReference type="InterPro" id="IPR001851">
    <property type="entry name" value="ABC_transp_permease"/>
</dbReference>
<feature type="transmembrane region" description="Helical" evidence="6">
    <location>
        <begin position="74"/>
        <end position="93"/>
    </location>
</feature>
<gene>
    <name evidence="7" type="ORF">BRYFOR_08005</name>
</gene>